<evidence type="ECO:0000256" key="2">
    <source>
        <dbReference type="ARBA" id="ARBA00022457"/>
    </source>
</evidence>
<comment type="similarity">
    <text evidence="9">Belongs to the bacterial reverse transcriptase family.</text>
</comment>
<evidence type="ECO:0000256" key="6">
    <source>
        <dbReference type="ARBA" id="ARBA00022842"/>
    </source>
</evidence>
<dbReference type="PANTHER" id="PTHR34047:SF8">
    <property type="entry name" value="PROTEIN YKFC"/>
    <property type="match status" value="1"/>
</dbReference>
<dbReference type="GO" id="GO:0003723">
    <property type="term" value="F:RNA binding"/>
    <property type="evidence" value="ECO:0007669"/>
    <property type="project" value="InterPro"/>
</dbReference>
<organism evidence="13 14">
    <name type="scientific">Limosilactobacillus reuteri</name>
    <name type="common">Lactobacillus reuteri</name>
    <dbReference type="NCBI Taxonomy" id="1598"/>
    <lineage>
        <taxon>Bacteria</taxon>
        <taxon>Bacillati</taxon>
        <taxon>Bacillota</taxon>
        <taxon>Bacilli</taxon>
        <taxon>Lactobacillales</taxon>
        <taxon>Lactobacillaceae</taxon>
        <taxon>Limosilactobacillus</taxon>
    </lineage>
</organism>
<dbReference type="GO" id="GO:0003964">
    <property type="term" value="F:RNA-directed DNA polymerase activity"/>
    <property type="evidence" value="ECO:0007669"/>
    <property type="project" value="UniProtKB-KW"/>
</dbReference>
<evidence type="ECO:0000256" key="7">
    <source>
        <dbReference type="ARBA" id="ARBA00022918"/>
    </source>
</evidence>
<evidence type="ECO:0000256" key="4">
    <source>
        <dbReference type="ARBA" id="ARBA00022695"/>
    </source>
</evidence>
<evidence type="ECO:0000256" key="9">
    <source>
        <dbReference type="ARBA" id="ARBA00034120"/>
    </source>
</evidence>
<keyword evidence="4 13" id="KW-0548">Nucleotidyltransferase</keyword>
<dbReference type="InterPro" id="IPR030931">
    <property type="entry name" value="Group_II_RT_mat"/>
</dbReference>
<evidence type="ECO:0000259" key="12">
    <source>
        <dbReference type="PROSITE" id="PS50878"/>
    </source>
</evidence>
<keyword evidence="8" id="KW-0051">Antiviral defense</keyword>
<evidence type="ECO:0000256" key="8">
    <source>
        <dbReference type="ARBA" id="ARBA00023118"/>
    </source>
</evidence>
<dbReference type="InterPro" id="IPR043128">
    <property type="entry name" value="Rev_trsase/Diguanyl_cyclase"/>
</dbReference>
<dbReference type="GO" id="GO:0051607">
    <property type="term" value="P:defense response to virus"/>
    <property type="evidence" value="ECO:0007669"/>
    <property type="project" value="UniProtKB-KW"/>
</dbReference>
<evidence type="ECO:0000256" key="3">
    <source>
        <dbReference type="ARBA" id="ARBA00022679"/>
    </source>
</evidence>
<dbReference type="Pfam" id="PF00078">
    <property type="entry name" value="RVT_1"/>
    <property type="match status" value="1"/>
</dbReference>
<gene>
    <name evidence="13" type="primary">ltrA</name>
    <name evidence="13" type="ORF">FOD75_02495</name>
</gene>
<keyword evidence="3 13" id="KW-0808">Transferase</keyword>
<proteinExistence type="inferred from homology"/>
<evidence type="ECO:0000313" key="13">
    <source>
        <dbReference type="EMBL" id="QDR72053.1"/>
    </source>
</evidence>
<dbReference type="Gene3D" id="3.30.70.270">
    <property type="match status" value="1"/>
</dbReference>
<dbReference type="PRINTS" id="PR00866">
    <property type="entry name" value="RNADNAPOLMS"/>
</dbReference>
<dbReference type="PROSITE" id="PS50878">
    <property type="entry name" value="RT_POL"/>
    <property type="match status" value="1"/>
</dbReference>
<evidence type="ECO:0000256" key="1">
    <source>
        <dbReference type="ARBA" id="ARBA00012493"/>
    </source>
</evidence>
<accession>A0A517D3Y1</accession>
<keyword evidence="7 13" id="KW-0695">RNA-directed DNA polymerase</keyword>
<protein>
    <recommendedName>
        <fullName evidence="1">RNA-directed DNA polymerase</fullName>
        <ecNumber evidence="1">2.7.7.49</ecNumber>
    </recommendedName>
</protein>
<dbReference type="EC" id="2.7.7.49" evidence="1"/>
<evidence type="ECO:0000313" key="14">
    <source>
        <dbReference type="Proteomes" id="UP000316394"/>
    </source>
</evidence>
<name>A0A517D3Y1_LIMRT</name>
<evidence type="ECO:0000256" key="11">
    <source>
        <dbReference type="SAM" id="MobiDB-lite"/>
    </source>
</evidence>
<dbReference type="EMBL" id="CP041676">
    <property type="protein sequence ID" value="QDR72053.1"/>
    <property type="molecule type" value="Genomic_DNA"/>
</dbReference>
<dbReference type="InterPro" id="IPR051083">
    <property type="entry name" value="GrpII_Intron_Splice-Mob/Def"/>
</dbReference>
<dbReference type="NCBIfam" id="TIGR04416">
    <property type="entry name" value="group_II_RT_mat"/>
    <property type="match status" value="1"/>
</dbReference>
<dbReference type="InterPro" id="IPR043502">
    <property type="entry name" value="DNA/RNA_pol_sf"/>
</dbReference>
<dbReference type="GO" id="GO:0046872">
    <property type="term" value="F:metal ion binding"/>
    <property type="evidence" value="ECO:0007669"/>
    <property type="project" value="UniProtKB-KW"/>
</dbReference>
<evidence type="ECO:0000256" key="5">
    <source>
        <dbReference type="ARBA" id="ARBA00022723"/>
    </source>
</evidence>
<keyword evidence="6" id="KW-0460">Magnesium</keyword>
<feature type="domain" description="Reverse transcriptase" evidence="12">
    <location>
        <begin position="87"/>
        <end position="313"/>
    </location>
</feature>
<keyword evidence="2" id="KW-0515">Mutator protein</keyword>
<dbReference type="AlphaFoldDB" id="A0A517D3Y1"/>
<dbReference type="InterPro" id="IPR000123">
    <property type="entry name" value="Reverse_transcriptase_msDNA"/>
</dbReference>
<sequence length="463" mass="53844">MRRSQKTEQQADRLSRIGLENRKYTRARSTGYGEGKGMSVTIQDLVLDRNNLNQAYLRVKRNKGAAGVDDMTVNDLLPYLRENKMELIASLREGKYKPAPVKRVEIPKPNGGVRRLGIPTVVDRMVQQAVAQILTPIFERVFSDNSFGFRPYRGAHDAIAKVVDLYNQGYRRVVDLDLKAYFDNANHDLMIKYLQQYIDDPWTLRIIRKFLTSGVLDHGLFAKSEKGTPQGGPLSPLLANIYLNELDKELTRRGHHFVRYADDCNIYVKSQRAGERVMRSITQFLEKRLKVKVNPDKTKVGSPLRLKFLGFSLGVDHNGAYARPAKQSQQRVKKALKLLTKRNRGISLTRMFEEIHRKMRGWLQYYSIGKLTNFIQRLDKWLRVRIRQYMQYIWKQWKKFKTKVTNLQKLGLSQRDAYVFASTRKGYWRTAHSKTLSYSLTNRKLEQLGLMNMSKTLQSIQCD</sequence>
<feature type="region of interest" description="Disordered" evidence="11">
    <location>
        <begin position="1"/>
        <end position="20"/>
    </location>
</feature>
<dbReference type="InterPro" id="IPR013597">
    <property type="entry name" value="Mat_intron_G2"/>
</dbReference>
<comment type="catalytic activity">
    <reaction evidence="10">
        <text>DNA(n) + a 2'-deoxyribonucleoside 5'-triphosphate = DNA(n+1) + diphosphate</text>
        <dbReference type="Rhea" id="RHEA:22508"/>
        <dbReference type="Rhea" id="RHEA-COMP:17339"/>
        <dbReference type="Rhea" id="RHEA-COMP:17340"/>
        <dbReference type="ChEBI" id="CHEBI:33019"/>
        <dbReference type="ChEBI" id="CHEBI:61560"/>
        <dbReference type="ChEBI" id="CHEBI:173112"/>
        <dbReference type="EC" id="2.7.7.49"/>
    </reaction>
</comment>
<evidence type="ECO:0000256" key="10">
    <source>
        <dbReference type="ARBA" id="ARBA00048173"/>
    </source>
</evidence>
<dbReference type="Proteomes" id="UP000316394">
    <property type="component" value="Chromosome"/>
</dbReference>
<dbReference type="CDD" id="cd01651">
    <property type="entry name" value="RT_G2_intron"/>
    <property type="match status" value="1"/>
</dbReference>
<dbReference type="Pfam" id="PF08388">
    <property type="entry name" value="GIIM"/>
    <property type="match status" value="1"/>
</dbReference>
<dbReference type="SUPFAM" id="SSF56672">
    <property type="entry name" value="DNA/RNA polymerases"/>
    <property type="match status" value="1"/>
</dbReference>
<keyword evidence="5" id="KW-0479">Metal-binding</keyword>
<dbReference type="PANTHER" id="PTHR34047">
    <property type="entry name" value="NUCLEAR INTRON MATURASE 1, MITOCHONDRIAL-RELATED"/>
    <property type="match status" value="1"/>
</dbReference>
<dbReference type="InterPro" id="IPR000477">
    <property type="entry name" value="RT_dom"/>
</dbReference>
<dbReference type="RefSeq" id="WP_144226609.1">
    <property type="nucleotide sequence ID" value="NZ_CP041676.1"/>
</dbReference>
<reference evidence="13 14" key="1">
    <citation type="submission" date="2019-07" db="EMBL/GenBank/DDBJ databases">
        <title>Gastrointestinal microbiota of Peromyscus leucopus, the white-footed mouse.</title>
        <authorList>
            <person name="Milovic A."/>
            <person name="Bassam K."/>
            <person name="Barbour A.G."/>
        </authorList>
    </citation>
    <scope>NUCLEOTIDE SEQUENCE [LARGE SCALE GENOMIC DNA]</scope>
    <source>
        <strain evidence="13 14">LL7</strain>
    </source>
</reference>